<organism evidence="3 4">
    <name type="scientific">Sulfitobacter guttiformis</name>
    <dbReference type="NCBI Taxonomy" id="74349"/>
    <lineage>
        <taxon>Bacteria</taxon>
        <taxon>Pseudomonadati</taxon>
        <taxon>Pseudomonadota</taxon>
        <taxon>Alphaproteobacteria</taxon>
        <taxon>Rhodobacterales</taxon>
        <taxon>Roseobacteraceae</taxon>
        <taxon>Sulfitobacter</taxon>
    </lineage>
</organism>
<name>A0A420DP52_9RHOB</name>
<keyword evidence="2" id="KW-0472">Membrane</keyword>
<sequence length="126" mass="13726">MGCTTSVNAQTSAEKENAASTDMEHGARNTETHQKSLGTGKPKPRRNAMSLYAKDRHKRAAKALGFVLTLGTSEAWSGLIIVLLARLKPEERAKLAYASLMTLEDDQAYQIANAALYGVYKGELVR</sequence>
<reference evidence="3 4" key="1">
    <citation type="submission" date="2018-09" db="EMBL/GenBank/DDBJ databases">
        <title>Genomic Encyclopedia of Archaeal and Bacterial Type Strains, Phase II (KMG-II): from individual species to whole genera.</title>
        <authorList>
            <person name="Goeker M."/>
        </authorList>
    </citation>
    <scope>NUCLEOTIDE SEQUENCE [LARGE SCALE GENOMIC DNA]</scope>
    <source>
        <strain evidence="3 4">DSM 11458</strain>
    </source>
</reference>
<keyword evidence="2" id="KW-0812">Transmembrane</keyword>
<evidence type="ECO:0000256" key="1">
    <source>
        <dbReference type="SAM" id="MobiDB-lite"/>
    </source>
</evidence>
<dbReference type="STRING" id="1443111.Z949_2464"/>
<proteinExistence type="predicted"/>
<evidence type="ECO:0000256" key="2">
    <source>
        <dbReference type="SAM" id="Phobius"/>
    </source>
</evidence>
<dbReference type="Proteomes" id="UP000284407">
    <property type="component" value="Unassembled WGS sequence"/>
</dbReference>
<gene>
    <name evidence="3" type="ORF">C8N30_0494</name>
</gene>
<evidence type="ECO:0000313" key="4">
    <source>
        <dbReference type="Proteomes" id="UP000284407"/>
    </source>
</evidence>
<feature type="transmembrane region" description="Helical" evidence="2">
    <location>
        <begin position="63"/>
        <end position="85"/>
    </location>
</feature>
<evidence type="ECO:0000313" key="3">
    <source>
        <dbReference type="EMBL" id="RKE95947.1"/>
    </source>
</evidence>
<accession>A0A420DP52</accession>
<keyword evidence="2" id="KW-1133">Transmembrane helix</keyword>
<comment type="caution">
    <text evidence="3">The sequence shown here is derived from an EMBL/GenBank/DDBJ whole genome shotgun (WGS) entry which is preliminary data.</text>
</comment>
<dbReference type="EMBL" id="RAQK01000001">
    <property type="protein sequence ID" value="RKE95947.1"/>
    <property type="molecule type" value="Genomic_DNA"/>
</dbReference>
<feature type="region of interest" description="Disordered" evidence="1">
    <location>
        <begin position="1"/>
        <end position="46"/>
    </location>
</feature>
<dbReference type="AlphaFoldDB" id="A0A420DP52"/>
<feature type="compositionally biased region" description="Basic and acidic residues" evidence="1">
    <location>
        <begin position="13"/>
        <end position="34"/>
    </location>
</feature>
<feature type="compositionally biased region" description="Polar residues" evidence="1">
    <location>
        <begin position="1"/>
        <end position="12"/>
    </location>
</feature>
<protein>
    <submittedName>
        <fullName evidence="3">Uncharacterized protein</fullName>
    </submittedName>
</protein>
<keyword evidence="4" id="KW-1185">Reference proteome</keyword>